<dbReference type="Proteomes" id="UP000824469">
    <property type="component" value="Unassembled WGS sequence"/>
</dbReference>
<evidence type="ECO:0000313" key="3">
    <source>
        <dbReference type="EMBL" id="KAH9310713.1"/>
    </source>
</evidence>
<dbReference type="AlphaFoldDB" id="A0AA38KX41"/>
<protein>
    <recommendedName>
        <fullName evidence="5">Pentatricopeptide repeat-containing protein</fullName>
    </recommendedName>
</protein>
<dbReference type="PANTHER" id="PTHR47926">
    <property type="entry name" value="PENTATRICOPEPTIDE REPEAT-CONTAINING PROTEIN"/>
    <property type="match status" value="1"/>
</dbReference>
<gene>
    <name evidence="3" type="ORF">KI387_025748</name>
</gene>
<dbReference type="PANTHER" id="PTHR47926:SF347">
    <property type="entry name" value="PENTATRICOPEPTIDE REPEAT-CONTAINING PROTEIN"/>
    <property type="match status" value="1"/>
</dbReference>
<dbReference type="EMBL" id="JAHRHJ020000006">
    <property type="protein sequence ID" value="KAH9310713.1"/>
    <property type="molecule type" value="Genomic_DNA"/>
</dbReference>
<evidence type="ECO:0000313" key="4">
    <source>
        <dbReference type="Proteomes" id="UP000824469"/>
    </source>
</evidence>
<dbReference type="PROSITE" id="PS51375">
    <property type="entry name" value="PPR"/>
    <property type="match status" value="1"/>
</dbReference>
<reference evidence="3 4" key="1">
    <citation type="journal article" date="2021" name="Nat. Plants">
        <title>The Taxus genome provides insights into paclitaxel biosynthesis.</title>
        <authorList>
            <person name="Xiong X."/>
            <person name="Gou J."/>
            <person name="Liao Q."/>
            <person name="Li Y."/>
            <person name="Zhou Q."/>
            <person name="Bi G."/>
            <person name="Li C."/>
            <person name="Du R."/>
            <person name="Wang X."/>
            <person name="Sun T."/>
            <person name="Guo L."/>
            <person name="Liang H."/>
            <person name="Lu P."/>
            <person name="Wu Y."/>
            <person name="Zhang Z."/>
            <person name="Ro D.K."/>
            <person name="Shang Y."/>
            <person name="Huang S."/>
            <person name="Yan J."/>
        </authorList>
    </citation>
    <scope>NUCLEOTIDE SEQUENCE [LARGE SCALE GENOMIC DNA]</scope>
    <source>
        <strain evidence="3">Ta-2019</strain>
    </source>
</reference>
<feature type="repeat" description="PPR" evidence="2">
    <location>
        <begin position="118"/>
        <end position="148"/>
    </location>
</feature>
<organism evidence="3 4">
    <name type="scientific">Taxus chinensis</name>
    <name type="common">Chinese yew</name>
    <name type="synonym">Taxus wallichiana var. chinensis</name>
    <dbReference type="NCBI Taxonomy" id="29808"/>
    <lineage>
        <taxon>Eukaryota</taxon>
        <taxon>Viridiplantae</taxon>
        <taxon>Streptophyta</taxon>
        <taxon>Embryophyta</taxon>
        <taxon>Tracheophyta</taxon>
        <taxon>Spermatophyta</taxon>
        <taxon>Pinopsida</taxon>
        <taxon>Pinidae</taxon>
        <taxon>Conifers II</taxon>
        <taxon>Cupressales</taxon>
        <taxon>Taxaceae</taxon>
        <taxon>Taxus</taxon>
    </lineage>
</organism>
<evidence type="ECO:0000256" key="1">
    <source>
        <dbReference type="ARBA" id="ARBA00022737"/>
    </source>
</evidence>
<dbReference type="GO" id="GO:0003723">
    <property type="term" value="F:RNA binding"/>
    <property type="evidence" value="ECO:0007669"/>
    <property type="project" value="InterPro"/>
</dbReference>
<keyword evidence="1" id="KW-0677">Repeat</keyword>
<evidence type="ECO:0000256" key="2">
    <source>
        <dbReference type="PROSITE-ProRule" id="PRU00708"/>
    </source>
</evidence>
<keyword evidence="4" id="KW-1185">Reference proteome</keyword>
<name>A0AA38KX41_TAXCH</name>
<dbReference type="InterPro" id="IPR011990">
    <property type="entry name" value="TPR-like_helical_dom_sf"/>
</dbReference>
<feature type="non-terminal residue" evidence="3">
    <location>
        <position position="1"/>
    </location>
</feature>
<dbReference type="NCBIfam" id="TIGR00756">
    <property type="entry name" value="PPR"/>
    <property type="match status" value="1"/>
</dbReference>
<proteinExistence type="predicted"/>
<accession>A0AA38KX41</accession>
<comment type="caution">
    <text evidence="3">The sequence shown here is derived from an EMBL/GenBank/DDBJ whole genome shotgun (WGS) entry which is preliminary data.</text>
</comment>
<sequence length="149" mass="17042">MASSFALEPGVTAPNPTLSSLRLIMFRNPPFPTVFLIVWYGVVDNVVPLEISWSFCPLIYITHKAIHNYIIRTGFESDITHCKFEFDLFVVTALIDMYAKCGSKNVAFEVFEKSYKSNVAIWNVMIISFAQYGHVSEALNFFNQMLFSY</sequence>
<dbReference type="InterPro" id="IPR002885">
    <property type="entry name" value="PPR_rpt"/>
</dbReference>
<dbReference type="Gene3D" id="1.25.40.10">
    <property type="entry name" value="Tetratricopeptide repeat domain"/>
    <property type="match status" value="1"/>
</dbReference>
<dbReference type="InterPro" id="IPR046960">
    <property type="entry name" value="PPR_At4g14850-like_plant"/>
</dbReference>
<dbReference type="Pfam" id="PF01535">
    <property type="entry name" value="PPR"/>
    <property type="match status" value="2"/>
</dbReference>
<evidence type="ECO:0008006" key="5">
    <source>
        <dbReference type="Google" id="ProtNLM"/>
    </source>
</evidence>
<dbReference type="GO" id="GO:0009451">
    <property type="term" value="P:RNA modification"/>
    <property type="evidence" value="ECO:0007669"/>
    <property type="project" value="InterPro"/>
</dbReference>